<accession>A0A655YCU9</accession>
<evidence type="ECO:0000313" key="1">
    <source>
        <dbReference type="EMBL" id="CSC36898.1"/>
    </source>
</evidence>
<proteinExistence type="predicted"/>
<name>A0A655YCU9_VIBCL</name>
<reference evidence="1 2" key="1">
    <citation type="submission" date="2015-07" db="EMBL/GenBank/DDBJ databases">
        <authorList>
            <consortium name="Pathogen Informatics"/>
        </authorList>
    </citation>
    <scope>NUCLEOTIDE SEQUENCE [LARGE SCALE GENOMIC DNA]</scope>
    <source>
        <strain evidence="1 2">A316</strain>
    </source>
</reference>
<sequence>MRQRPNQTAYERLDVEQPNRGLSNPPQAQRCVVPCDPAPQSWLLMSPAQQYHEQTATSADLASLYHSQNPKYAFPAKRGFLSDVQIRFAQKHGSLGLFPNLLRTHPSRVPSWPPYYFLYSGNAAKSKPK</sequence>
<gene>
    <name evidence="1" type="ORF">ERS013200_01231</name>
</gene>
<evidence type="ECO:0000313" key="2">
    <source>
        <dbReference type="Proteomes" id="UP000041770"/>
    </source>
</evidence>
<protein>
    <submittedName>
        <fullName evidence="1">Uncharacterized protein</fullName>
    </submittedName>
</protein>
<dbReference type="Proteomes" id="UP000041770">
    <property type="component" value="Unassembled WGS sequence"/>
</dbReference>
<dbReference type="EMBL" id="CWQY01000006">
    <property type="protein sequence ID" value="CSC36898.1"/>
    <property type="molecule type" value="Genomic_DNA"/>
</dbReference>
<organism evidence="1 2">
    <name type="scientific">Vibrio cholerae</name>
    <dbReference type="NCBI Taxonomy" id="666"/>
    <lineage>
        <taxon>Bacteria</taxon>
        <taxon>Pseudomonadati</taxon>
        <taxon>Pseudomonadota</taxon>
        <taxon>Gammaproteobacteria</taxon>
        <taxon>Vibrionales</taxon>
        <taxon>Vibrionaceae</taxon>
        <taxon>Vibrio</taxon>
    </lineage>
</organism>
<dbReference type="AlphaFoldDB" id="A0A655YCU9"/>